<dbReference type="GO" id="GO:0005789">
    <property type="term" value="C:endoplasmic reticulum membrane"/>
    <property type="evidence" value="ECO:0007669"/>
    <property type="project" value="TreeGrafter"/>
</dbReference>
<reference evidence="3 4" key="1">
    <citation type="submission" date="2019-08" db="EMBL/GenBank/DDBJ databases">
        <authorList>
            <person name="Alioto T."/>
            <person name="Alioto T."/>
            <person name="Gomez Garrido J."/>
        </authorList>
    </citation>
    <scope>NUCLEOTIDE SEQUENCE [LARGE SCALE GENOMIC DNA]</scope>
</reference>
<gene>
    <name evidence="3" type="ORF">CINCED_3A022604</name>
</gene>
<dbReference type="PRINTS" id="PR00625">
    <property type="entry name" value="JDOMAIN"/>
</dbReference>
<evidence type="ECO:0000313" key="4">
    <source>
        <dbReference type="Proteomes" id="UP000325440"/>
    </source>
</evidence>
<dbReference type="PANTHER" id="PTHR43908">
    <property type="entry name" value="AT29763P-RELATED"/>
    <property type="match status" value="1"/>
</dbReference>
<feature type="region of interest" description="Disordered" evidence="1">
    <location>
        <begin position="55"/>
        <end position="106"/>
    </location>
</feature>
<dbReference type="Gene3D" id="1.10.287.110">
    <property type="entry name" value="DnaJ domain"/>
    <property type="match status" value="1"/>
</dbReference>
<dbReference type="OrthoDB" id="8830751at2759"/>
<dbReference type="InterPro" id="IPR001623">
    <property type="entry name" value="DnaJ_domain"/>
</dbReference>
<keyword evidence="4" id="KW-1185">Reference proteome</keyword>
<dbReference type="InterPro" id="IPR051100">
    <property type="entry name" value="DnaJ_subfamily_B/C"/>
</dbReference>
<sequence>MESNREEAYRCIELTKLYIKKKNLDQALKFSIKANKLYPTTETKCLMKKLTTSLKESKQQKESAKKKSDDSDSSYNGDNSSTSSTNSCDSQNREQPKKKSKRSSKSSTAYSFKMFKEINKDESQKCLEKAEKYLQTKEYETAEKFVLKSKKLFPLPEADVLLKKIQEIKEINKPTYTEEQAKFVKKVKNSENYYKMLDIKTTATVPEIKKAFKKLALLIHPDKNSAPESGEVFIVVTNAVETLCDHSKRLIYDRTLRTRARTTPLFNLPYRRRMRRTNRSWHLYRYDNMENSYTSYQSSPSSSDSNEFSDQQEYYDSYDYYNSFSTF</sequence>
<feature type="compositionally biased region" description="Low complexity" evidence="1">
    <location>
        <begin position="73"/>
        <end position="90"/>
    </location>
</feature>
<dbReference type="EMBL" id="CABPRJ010001457">
    <property type="protein sequence ID" value="VVC37870.1"/>
    <property type="molecule type" value="Genomic_DNA"/>
</dbReference>
<dbReference type="CDD" id="cd06257">
    <property type="entry name" value="DnaJ"/>
    <property type="match status" value="1"/>
</dbReference>
<dbReference type="AlphaFoldDB" id="A0A5E4N458"/>
<feature type="domain" description="J" evidence="2">
    <location>
        <begin position="192"/>
        <end position="256"/>
    </location>
</feature>
<dbReference type="SMART" id="SM00271">
    <property type="entry name" value="DnaJ"/>
    <property type="match status" value="1"/>
</dbReference>
<dbReference type="Proteomes" id="UP000325440">
    <property type="component" value="Unassembled WGS sequence"/>
</dbReference>
<organism evidence="3 4">
    <name type="scientific">Cinara cedri</name>
    <dbReference type="NCBI Taxonomy" id="506608"/>
    <lineage>
        <taxon>Eukaryota</taxon>
        <taxon>Metazoa</taxon>
        <taxon>Ecdysozoa</taxon>
        <taxon>Arthropoda</taxon>
        <taxon>Hexapoda</taxon>
        <taxon>Insecta</taxon>
        <taxon>Pterygota</taxon>
        <taxon>Neoptera</taxon>
        <taxon>Paraneoptera</taxon>
        <taxon>Hemiptera</taxon>
        <taxon>Sternorrhyncha</taxon>
        <taxon>Aphidomorpha</taxon>
        <taxon>Aphidoidea</taxon>
        <taxon>Aphididae</taxon>
        <taxon>Lachninae</taxon>
        <taxon>Cinara</taxon>
    </lineage>
</organism>
<dbReference type="PANTHER" id="PTHR43908:SF3">
    <property type="entry name" value="AT29763P-RELATED"/>
    <property type="match status" value="1"/>
</dbReference>
<name>A0A5E4N458_9HEMI</name>
<protein>
    <submittedName>
        <fullName evidence="3">DnaJ domain,Tetratricopeptide-like helical domain</fullName>
    </submittedName>
</protein>
<evidence type="ECO:0000259" key="2">
    <source>
        <dbReference type="PROSITE" id="PS50076"/>
    </source>
</evidence>
<dbReference type="GO" id="GO:0071218">
    <property type="term" value="P:cellular response to misfolded protein"/>
    <property type="evidence" value="ECO:0007669"/>
    <property type="project" value="TreeGrafter"/>
</dbReference>
<dbReference type="GO" id="GO:0030544">
    <property type="term" value="F:Hsp70 protein binding"/>
    <property type="evidence" value="ECO:0007669"/>
    <property type="project" value="TreeGrafter"/>
</dbReference>
<dbReference type="SUPFAM" id="SSF46565">
    <property type="entry name" value="Chaperone J-domain"/>
    <property type="match status" value="1"/>
</dbReference>
<feature type="compositionally biased region" description="Basic and acidic residues" evidence="1">
    <location>
        <begin position="55"/>
        <end position="70"/>
    </location>
</feature>
<evidence type="ECO:0000313" key="3">
    <source>
        <dbReference type="EMBL" id="VVC37870.1"/>
    </source>
</evidence>
<dbReference type="InterPro" id="IPR036869">
    <property type="entry name" value="J_dom_sf"/>
</dbReference>
<dbReference type="PROSITE" id="PS50076">
    <property type="entry name" value="DNAJ_2"/>
    <property type="match status" value="1"/>
</dbReference>
<evidence type="ECO:0000256" key="1">
    <source>
        <dbReference type="SAM" id="MobiDB-lite"/>
    </source>
</evidence>
<proteinExistence type="predicted"/>
<accession>A0A5E4N458</accession>
<dbReference type="Pfam" id="PF00226">
    <property type="entry name" value="DnaJ"/>
    <property type="match status" value="1"/>
</dbReference>